<dbReference type="PANTHER" id="PTHR39176">
    <property type="entry name" value="PERIPLASMIC PROTEIN-RELATED"/>
    <property type="match status" value="1"/>
</dbReference>
<dbReference type="Gene3D" id="1.20.1270.180">
    <property type="match status" value="1"/>
</dbReference>
<comment type="caution">
    <text evidence="2">The sequence shown here is derived from an EMBL/GenBank/DDBJ whole genome shotgun (WGS) entry which is preliminary data.</text>
</comment>
<dbReference type="EMBL" id="WUBS01000014">
    <property type="protein sequence ID" value="NDL64872.1"/>
    <property type="molecule type" value="Genomic_DNA"/>
</dbReference>
<dbReference type="RefSeq" id="WP_162367574.1">
    <property type="nucleotide sequence ID" value="NZ_WUBS01000014.1"/>
</dbReference>
<reference evidence="2 3" key="1">
    <citation type="submission" date="2019-12" db="EMBL/GenBank/DDBJ databases">
        <authorList>
            <person name="Lee S.D."/>
        </authorList>
    </citation>
    <scope>NUCLEOTIDE SEQUENCE [LARGE SCALE GENOMIC DNA]</scope>
    <source>
        <strain evidence="2 3">SAP-6</strain>
    </source>
</reference>
<dbReference type="InterPro" id="IPR009739">
    <property type="entry name" value="LprI-like_N"/>
</dbReference>
<evidence type="ECO:0000313" key="3">
    <source>
        <dbReference type="Proteomes" id="UP000461443"/>
    </source>
</evidence>
<dbReference type="PANTHER" id="PTHR39176:SF1">
    <property type="entry name" value="PERIPLASMIC PROTEIN"/>
    <property type="match status" value="1"/>
</dbReference>
<proteinExistence type="predicted"/>
<feature type="domain" description="Lysozyme inhibitor LprI-like N-terminal" evidence="1">
    <location>
        <begin position="40"/>
        <end position="125"/>
    </location>
</feature>
<reference evidence="2 3" key="2">
    <citation type="submission" date="2020-02" db="EMBL/GenBank/DDBJ databases">
        <title>The new genus of Enterobacteriales.</title>
        <authorList>
            <person name="Kim I.S."/>
        </authorList>
    </citation>
    <scope>NUCLEOTIDE SEQUENCE [LARGE SCALE GENOMIC DNA]</scope>
    <source>
        <strain evidence="2 3">SAP-6</strain>
    </source>
</reference>
<protein>
    <submittedName>
        <fullName evidence="2">DUF1311 domain-containing protein</fullName>
    </submittedName>
</protein>
<gene>
    <name evidence="2" type="ORF">GRH90_19225</name>
</gene>
<keyword evidence="3" id="KW-1185">Reference proteome</keyword>
<accession>A0A845SNA7</accession>
<evidence type="ECO:0000313" key="2">
    <source>
        <dbReference type="EMBL" id="NDL64872.1"/>
    </source>
</evidence>
<dbReference type="Pfam" id="PF07007">
    <property type="entry name" value="LprI"/>
    <property type="match status" value="1"/>
</dbReference>
<organism evidence="2 3">
    <name type="scientific">Acerihabitans arboris</name>
    <dbReference type="NCBI Taxonomy" id="2691583"/>
    <lineage>
        <taxon>Bacteria</taxon>
        <taxon>Pseudomonadati</taxon>
        <taxon>Pseudomonadota</taxon>
        <taxon>Gammaproteobacteria</taxon>
        <taxon>Enterobacterales</taxon>
        <taxon>Pectobacteriaceae</taxon>
        <taxon>Acerihabitans</taxon>
    </lineage>
</organism>
<dbReference type="Proteomes" id="UP000461443">
    <property type="component" value="Unassembled WGS sequence"/>
</dbReference>
<evidence type="ECO:0000259" key="1">
    <source>
        <dbReference type="Pfam" id="PF07007"/>
    </source>
</evidence>
<sequence length="141" mass="15785">MIYPANILKTVMLFILLAATPLISRASVQCTHLHSHSHDKQLFCLKSNFVAADMLLNDAYKNLMAKMADVPADRALLKVAQKSWIKFRDDDCTFGAVTHAGSGNRASIGAMSCKLERTKERIEQLKNMIDCPADYFFCPMN</sequence>
<dbReference type="AlphaFoldDB" id="A0A845SNA7"/>
<name>A0A845SNA7_9GAMM</name>